<evidence type="ECO:0000256" key="1">
    <source>
        <dbReference type="ARBA" id="ARBA00006141"/>
    </source>
</evidence>
<protein>
    <submittedName>
        <fullName evidence="4">Putative Multifunctional chaperone</fullName>
    </submittedName>
</protein>
<dbReference type="Proteomes" id="UP000042958">
    <property type="component" value="Unassembled WGS sequence"/>
</dbReference>
<comment type="similarity">
    <text evidence="1">Belongs to the 14-3-3 family.</text>
</comment>
<dbReference type="PRINTS" id="PR00305">
    <property type="entry name" value="1433ZETA"/>
</dbReference>
<feature type="region of interest" description="Disordered" evidence="2">
    <location>
        <begin position="298"/>
        <end position="339"/>
    </location>
</feature>
<feature type="domain" description="14-3-3" evidence="3">
    <location>
        <begin position="70"/>
        <end position="311"/>
    </location>
</feature>
<dbReference type="SMART" id="SM00101">
    <property type="entry name" value="14_3_3"/>
    <property type="match status" value="1"/>
</dbReference>
<evidence type="ECO:0000313" key="5">
    <source>
        <dbReference type="Proteomes" id="UP000042958"/>
    </source>
</evidence>
<dbReference type="OrthoDB" id="10260625at2759"/>
<dbReference type="AlphaFoldDB" id="A0A0F7TDF9"/>
<dbReference type="STRING" id="104259.A0A0F7TDF9"/>
<name>A0A0F7TDF9_PENBI</name>
<reference evidence="5" key="1">
    <citation type="journal article" date="2015" name="Genome Announc.">
        <title>Draft genome sequence of the fungus Penicillium brasilianum MG11.</title>
        <authorList>
            <person name="Horn F."/>
            <person name="Linde J."/>
            <person name="Mattern D.J."/>
            <person name="Walther G."/>
            <person name="Guthke R."/>
            <person name="Brakhage A.A."/>
            <person name="Valiante V."/>
        </authorList>
    </citation>
    <scope>NUCLEOTIDE SEQUENCE [LARGE SCALE GENOMIC DNA]</scope>
    <source>
        <strain evidence="5">MG11</strain>
    </source>
</reference>
<accession>A0A0F7TDF9</accession>
<gene>
    <name evidence="4" type="ORF">PMG11_00813</name>
</gene>
<dbReference type="InterPro" id="IPR036815">
    <property type="entry name" value="14-3-3_dom_sf"/>
</dbReference>
<evidence type="ECO:0000259" key="3">
    <source>
        <dbReference type="SMART" id="SM00101"/>
    </source>
</evidence>
<evidence type="ECO:0000313" key="4">
    <source>
        <dbReference type="EMBL" id="CEJ54505.1"/>
    </source>
</evidence>
<dbReference type="SUPFAM" id="SSF48445">
    <property type="entry name" value="14-3-3 protein"/>
    <property type="match status" value="1"/>
</dbReference>
<sequence>MMLTPNSFTSTPSFLLPLSFPPTWSSSNLHRFPPLQSHILSNLLISNLPNYHPPNHHLLQKLPFNMGSERENKTFLARLCEQAERYDEMVSYMKEVANIGGELTVDERNLLSVAYKNVVGTRRASWRIISSIEQKEESKGSEEHVTIIRDYRQKIETELEKVCQDVLDVLDQSLIPKAETGESKVFYYKMKGDYHRYLAEFASGNKRKVAATDAHEAYKSATDVAQTDLTPTHPIRLGLALNFSVFYYEILNSPDRACHLAKQAFDDAIAELDSLSEESYRDSTLIMQLLRDNLTLWTSSDGNEGAEGAAPKEEKSEEEAAAPAAEEKPEEAEPVQAAP</sequence>
<dbReference type="PANTHER" id="PTHR18860">
    <property type="entry name" value="14-3-3 PROTEIN"/>
    <property type="match status" value="1"/>
</dbReference>
<dbReference type="Pfam" id="PF00244">
    <property type="entry name" value="14-3-3"/>
    <property type="match status" value="1"/>
</dbReference>
<keyword evidence="5" id="KW-1185">Reference proteome</keyword>
<evidence type="ECO:0000256" key="2">
    <source>
        <dbReference type="SAM" id="MobiDB-lite"/>
    </source>
</evidence>
<organism evidence="4 5">
    <name type="scientific">Penicillium brasilianum</name>
    <dbReference type="NCBI Taxonomy" id="104259"/>
    <lineage>
        <taxon>Eukaryota</taxon>
        <taxon>Fungi</taxon>
        <taxon>Dikarya</taxon>
        <taxon>Ascomycota</taxon>
        <taxon>Pezizomycotina</taxon>
        <taxon>Eurotiomycetes</taxon>
        <taxon>Eurotiomycetidae</taxon>
        <taxon>Eurotiales</taxon>
        <taxon>Aspergillaceae</taxon>
        <taxon>Penicillium</taxon>
    </lineage>
</organism>
<proteinExistence type="inferred from homology"/>
<dbReference type="EMBL" id="CDHK01000001">
    <property type="protein sequence ID" value="CEJ54505.1"/>
    <property type="molecule type" value="Genomic_DNA"/>
</dbReference>
<dbReference type="PROSITE" id="PS00796">
    <property type="entry name" value="1433_1"/>
    <property type="match status" value="1"/>
</dbReference>
<dbReference type="FunFam" id="1.20.190.20:FF:000002">
    <property type="entry name" value="14-3-3 protein epsilon"/>
    <property type="match status" value="1"/>
</dbReference>
<dbReference type="InterPro" id="IPR000308">
    <property type="entry name" value="14-3-3"/>
</dbReference>
<dbReference type="InterPro" id="IPR023409">
    <property type="entry name" value="14-3-3_CS"/>
</dbReference>
<dbReference type="InterPro" id="IPR023410">
    <property type="entry name" value="14-3-3_domain"/>
</dbReference>
<dbReference type="Gene3D" id="1.20.190.20">
    <property type="entry name" value="14-3-3 domain"/>
    <property type="match status" value="1"/>
</dbReference>